<accession>A0ABT8VFJ5</accession>
<keyword evidence="2" id="KW-1185">Reference proteome</keyword>
<dbReference type="SUPFAM" id="SSF46689">
    <property type="entry name" value="Homeodomain-like"/>
    <property type="match status" value="1"/>
</dbReference>
<dbReference type="RefSeq" id="WP_124331914.1">
    <property type="nucleotide sequence ID" value="NZ_JAUMKJ010000031.1"/>
</dbReference>
<dbReference type="Proteomes" id="UP001168883">
    <property type="component" value="Unassembled WGS sequence"/>
</dbReference>
<protein>
    <submittedName>
        <fullName evidence="1">Helix-turn-helix domain-containing protein</fullName>
    </submittedName>
</protein>
<evidence type="ECO:0000313" key="2">
    <source>
        <dbReference type="Proteomes" id="UP001168883"/>
    </source>
</evidence>
<comment type="caution">
    <text evidence="1">The sequence shown here is derived from an EMBL/GenBank/DDBJ whole genome shotgun (WGS) entry which is preliminary data.</text>
</comment>
<name>A0ABT8VFJ5_9BACL</name>
<dbReference type="EMBL" id="JAUMKJ010000031">
    <property type="protein sequence ID" value="MDO3679747.1"/>
    <property type="molecule type" value="Genomic_DNA"/>
</dbReference>
<dbReference type="InterPro" id="IPR009057">
    <property type="entry name" value="Homeodomain-like_sf"/>
</dbReference>
<proteinExistence type="predicted"/>
<gene>
    <name evidence="1" type="ORF">Q3C12_22300</name>
</gene>
<organism evidence="1 2">
    <name type="scientific">Paenibacillus ehimensis</name>
    <dbReference type="NCBI Taxonomy" id="79264"/>
    <lineage>
        <taxon>Bacteria</taxon>
        <taxon>Bacillati</taxon>
        <taxon>Bacillota</taxon>
        <taxon>Bacilli</taxon>
        <taxon>Bacillales</taxon>
        <taxon>Paenibacillaceae</taxon>
        <taxon>Paenibacillus</taxon>
    </lineage>
</organism>
<reference evidence="1" key="1">
    <citation type="submission" date="2023-07" db="EMBL/GenBank/DDBJ databases">
        <authorList>
            <person name="Aktuganov G."/>
            <person name="Boyko T."/>
            <person name="Delegan Y."/>
            <person name="Galimzianova N."/>
            <person name="Gilvanova E."/>
            <person name="Korobov V."/>
            <person name="Kuzmina L."/>
            <person name="Melentiev A."/>
            <person name="Milman P."/>
            <person name="Ryabova A."/>
            <person name="Stupak E."/>
            <person name="Yasakov T."/>
            <person name="Zharikova N."/>
            <person name="Zhurenko E."/>
        </authorList>
    </citation>
    <scope>NUCLEOTIDE SEQUENCE</scope>
    <source>
        <strain evidence="1">IB-739</strain>
    </source>
</reference>
<evidence type="ECO:0000313" key="1">
    <source>
        <dbReference type="EMBL" id="MDO3679747.1"/>
    </source>
</evidence>
<sequence length="138" mass="16456">MARKGQKFVAYSFETKKKAVEMRLQGMTKQKVAEVLGIVDIDRLKVWMRRYKQMGDYGLMDHRGKRKQYIDEDRYVKRLELENAVLKKWLAITKAEVYQRSIGLSMSSVKILARHRAMQRGWCLPKRILRPCKAHERR</sequence>